<accession>A0A1A6GY52</accession>
<dbReference type="SUPFAM" id="SSF56112">
    <property type="entry name" value="Protein kinase-like (PK-like)"/>
    <property type="match status" value="1"/>
</dbReference>
<evidence type="ECO:0000256" key="4">
    <source>
        <dbReference type="ARBA" id="ARBA00022741"/>
    </source>
</evidence>
<dbReference type="GO" id="GO:0005634">
    <property type="term" value="C:nucleus"/>
    <property type="evidence" value="ECO:0007669"/>
    <property type="project" value="TreeGrafter"/>
</dbReference>
<dbReference type="Pfam" id="PF00069">
    <property type="entry name" value="Pkinase"/>
    <property type="match status" value="1"/>
</dbReference>
<dbReference type="Proteomes" id="UP000092124">
    <property type="component" value="Unassembled WGS sequence"/>
</dbReference>
<feature type="domain" description="Protein kinase" evidence="9">
    <location>
        <begin position="1"/>
        <end position="101"/>
    </location>
</feature>
<evidence type="ECO:0000256" key="6">
    <source>
        <dbReference type="ARBA" id="ARBA00022840"/>
    </source>
</evidence>
<evidence type="ECO:0000256" key="8">
    <source>
        <dbReference type="ARBA" id="ARBA00048679"/>
    </source>
</evidence>
<sequence>NTETLFDFFHMIDTLTTTYVIMEYVAGEDLKSCLRALGCLEEEEARAIVREVVSAVHFLHQRHIAHGDIKLENILFDAAGNAKLCDFGMAIKITDGQMLEE</sequence>
<dbReference type="EMBL" id="LZPO01065639">
    <property type="protein sequence ID" value="OBS71096.1"/>
    <property type="molecule type" value="Genomic_DNA"/>
</dbReference>
<dbReference type="SMART" id="SM00220">
    <property type="entry name" value="S_TKc"/>
    <property type="match status" value="1"/>
</dbReference>
<dbReference type="InterPro" id="IPR000719">
    <property type="entry name" value="Prot_kinase_dom"/>
</dbReference>
<dbReference type="Gene3D" id="1.10.510.10">
    <property type="entry name" value="Transferase(Phosphotransferase) domain 1"/>
    <property type="match status" value="1"/>
</dbReference>
<protein>
    <recommendedName>
        <fullName evidence="1">non-specific serine/threonine protein kinase</fullName>
        <ecNumber evidence="1">2.7.11.1</ecNumber>
    </recommendedName>
</protein>
<dbReference type="OrthoDB" id="9396925at2759"/>
<keyword evidence="2" id="KW-0723">Serine/threonine-protein kinase</keyword>
<dbReference type="PANTHER" id="PTHR24346:SF85">
    <property type="entry name" value="RIKEN CDNA 1810024B03 GENE"/>
    <property type="match status" value="1"/>
</dbReference>
<keyword evidence="6" id="KW-0067">ATP-binding</keyword>
<dbReference type="PROSITE" id="PS50011">
    <property type="entry name" value="PROTEIN_KINASE_DOM"/>
    <property type="match status" value="1"/>
</dbReference>
<dbReference type="GO" id="GO:0005524">
    <property type="term" value="F:ATP binding"/>
    <property type="evidence" value="ECO:0007669"/>
    <property type="project" value="UniProtKB-KW"/>
</dbReference>
<feature type="non-terminal residue" evidence="10">
    <location>
        <position position="101"/>
    </location>
</feature>
<dbReference type="InterPro" id="IPR011009">
    <property type="entry name" value="Kinase-like_dom_sf"/>
</dbReference>
<dbReference type="GO" id="GO:0005829">
    <property type="term" value="C:cytosol"/>
    <property type="evidence" value="ECO:0007669"/>
    <property type="project" value="TreeGrafter"/>
</dbReference>
<evidence type="ECO:0000256" key="1">
    <source>
        <dbReference type="ARBA" id="ARBA00012513"/>
    </source>
</evidence>
<name>A0A1A6GY52_NEOLE</name>
<dbReference type="STRING" id="56216.A0A1A6GY52"/>
<dbReference type="PANTHER" id="PTHR24346">
    <property type="entry name" value="MAP/MICROTUBULE AFFINITY-REGULATING KINASE"/>
    <property type="match status" value="1"/>
</dbReference>
<feature type="non-terminal residue" evidence="10">
    <location>
        <position position="1"/>
    </location>
</feature>
<evidence type="ECO:0000259" key="9">
    <source>
        <dbReference type="PROSITE" id="PS50011"/>
    </source>
</evidence>
<reference evidence="10 11" key="1">
    <citation type="submission" date="2016-06" db="EMBL/GenBank/DDBJ databases">
        <title>The Draft Genome Sequence and Annotation of the Desert Woodrat Neotoma lepida.</title>
        <authorList>
            <person name="Campbell M."/>
            <person name="Oakeson K.F."/>
            <person name="Yandell M."/>
            <person name="Halpert J.R."/>
            <person name="Dearing D."/>
        </authorList>
    </citation>
    <scope>NUCLEOTIDE SEQUENCE [LARGE SCALE GENOMIC DNA]</scope>
    <source>
        <strain evidence="10">417</strain>
        <tissue evidence="10">Liver</tissue>
    </source>
</reference>
<evidence type="ECO:0000313" key="10">
    <source>
        <dbReference type="EMBL" id="OBS71096.1"/>
    </source>
</evidence>
<evidence type="ECO:0000256" key="2">
    <source>
        <dbReference type="ARBA" id="ARBA00022527"/>
    </source>
</evidence>
<dbReference type="EC" id="2.7.11.1" evidence="1"/>
<keyword evidence="11" id="KW-1185">Reference proteome</keyword>
<evidence type="ECO:0000256" key="5">
    <source>
        <dbReference type="ARBA" id="ARBA00022777"/>
    </source>
</evidence>
<keyword evidence="5" id="KW-0418">Kinase</keyword>
<dbReference type="GO" id="GO:0035556">
    <property type="term" value="P:intracellular signal transduction"/>
    <property type="evidence" value="ECO:0007669"/>
    <property type="project" value="TreeGrafter"/>
</dbReference>
<dbReference type="InterPro" id="IPR008271">
    <property type="entry name" value="Ser/Thr_kinase_AS"/>
</dbReference>
<dbReference type="GO" id="GO:0045719">
    <property type="term" value="P:negative regulation of glycogen biosynthetic process"/>
    <property type="evidence" value="ECO:0007669"/>
    <property type="project" value="TreeGrafter"/>
</dbReference>
<comment type="catalytic activity">
    <reaction evidence="8">
        <text>L-seryl-[protein] + ATP = O-phospho-L-seryl-[protein] + ADP + H(+)</text>
        <dbReference type="Rhea" id="RHEA:17989"/>
        <dbReference type="Rhea" id="RHEA-COMP:9863"/>
        <dbReference type="Rhea" id="RHEA-COMP:11604"/>
        <dbReference type="ChEBI" id="CHEBI:15378"/>
        <dbReference type="ChEBI" id="CHEBI:29999"/>
        <dbReference type="ChEBI" id="CHEBI:30616"/>
        <dbReference type="ChEBI" id="CHEBI:83421"/>
        <dbReference type="ChEBI" id="CHEBI:456216"/>
        <dbReference type="EC" id="2.7.11.1"/>
    </reaction>
</comment>
<proteinExistence type="predicted"/>
<organism evidence="10 11">
    <name type="scientific">Neotoma lepida</name>
    <name type="common">Desert woodrat</name>
    <dbReference type="NCBI Taxonomy" id="56216"/>
    <lineage>
        <taxon>Eukaryota</taxon>
        <taxon>Metazoa</taxon>
        <taxon>Chordata</taxon>
        <taxon>Craniata</taxon>
        <taxon>Vertebrata</taxon>
        <taxon>Euteleostomi</taxon>
        <taxon>Mammalia</taxon>
        <taxon>Eutheria</taxon>
        <taxon>Euarchontoglires</taxon>
        <taxon>Glires</taxon>
        <taxon>Rodentia</taxon>
        <taxon>Myomorpha</taxon>
        <taxon>Muroidea</taxon>
        <taxon>Cricetidae</taxon>
        <taxon>Neotominae</taxon>
        <taxon>Neotoma</taxon>
    </lineage>
</organism>
<comment type="catalytic activity">
    <reaction evidence="7">
        <text>L-threonyl-[protein] + ATP = O-phospho-L-threonyl-[protein] + ADP + H(+)</text>
        <dbReference type="Rhea" id="RHEA:46608"/>
        <dbReference type="Rhea" id="RHEA-COMP:11060"/>
        <dbReference type="Rhea" id="RHEA-COMP:11605"/>
        <dbReference type="ChEBI" id="CHEBI:15378"/>
        <dbReference type="ChEBI" id="CHEBI:30013"/>
        <dbReference type="ChEBI" id="CHEBI:30616"/>
        <dbReference type="ChEBI" id="CHEBI:61977"/>
        <dbReference type="ChEBI" id="CHEBI:456216"/>
        <dbReference type="EC" id="2.7.11.1"/>
    </reaction>
</comment>
<keyword evidence="3" id="KW-0808">Transferase</keyword>
<dbReference type="PROSITE" id="PS00108">
    <property type="entry name" value="PROTEIN_KINASE_ST"/>
    <property type="match status" value="1"/>
</dbReference>
<evidence type="ECO:0000313" key="11">
    <source>
        <dbReference type="Proteomes" id="UP000092124"/>
    </source>
</evidence>
<comment type="caution">
    <text evidence="10">The sequence shown here is derived from an EMBL/GenBank/DDBJ whole genome shotgun (WGS) entry which is preliminary data.</text>
</comment>
<dbReference type="GO" id="GO:0004674">
    <property type="term" value="F:protein serine/threonine kinase activity"/>
    <property type="evidence" value="ECO:0007669"/>
    <property type="project" value="UniProtKB-KW"/>
</dbReference>
<gene>
    <name evidence="10" type="ORF">A6R68_00363</name>
</gene>
<evidence type="ECO:0000256" key="3">
    <source>
        <dbReference type="ARBA" id="ARBA00022679"/>
    </source>
</evidence>
<evidence type="ECO:0000256" key="7">
    <source>
        <dbReference type="ARBA" id="ARBA00047899"/>
    </source>
</evidence>
<keyword evidence="4" id="KW-0547">Nucleotide-binding</keyword>
<dbReference type="AlphaFoldDB" id="A0A1A6GY52"/>